<evidence type="ECO:0000259" key="4">
    <source>
        <dbReference type="Pfam" id="PF00127"/>
    </source>
</evidence>
<dbReference type="InterPro" id="IPR052953">
    <property type="entry name" value="Ser-rich/MCO-related"/>
</dbReference>
<proteinExistence type="predicted"/>
<comment type="caution">
    <text evidence="5">The sequence shown here is derived from an EMBL/GenBank/DDBJ whole genome shotgun (WGS) entry which is preliminary data.</text>
</comment>
<reference evidence="5" key="1">
    <citation type="submission" date="2023-03" db="EMBL/GenBank/DDBJ databases">
        <title>Massive genome expansion in bonnet fungi (Mycena s.s.) driven by repeated elements and novel gene families across ecological guilds.</title>
        <authorList>
            <consortium name="Lawrence Berkeley National Laboratory"/>
            <person name="Harder C.B."/>
            <person name="Miyauchi S."/>
            <person name="Viragh M."/>
            <person name="Kuo A."/>
            <person name="Thoen E."/>
            <person name="Andreopoulos B."/>
            <person name="Lu D."/>
            <person name="Skrede I."/>
            <person name="Drula E."/>
            <person name="Henrissat B."/>
            <person name="Morin E."/>
            <person name="Kohler A."/>
            <person name="Barry K."/>
            <person name="LaButti K."/>
            <person name="Morin E."/>
            <person name="Salamov A."/>
            <person name="Lipzen A."/>
            <person name="Mereny Z."/>
            <person name="Hegedus B."/>
            <person name="Baldrian P."/>
            <person name="Stursova M."/>
            <person name="Weitz H."/>
            <person name="Taylor A."/>
            <person name="Grigoriev I.V."/>
            <person name="Nagy L.G."/>
            <person name="Martin F."/>
            <person name="Kauserud H."/>
        </authorList>
    </citation>
    <scope>NUCLEOTIDE SEQUENCE</scope>
    <source>
        <strain evidence="5">CBHHK173m</strain>
    </source>
</reference>
<name>A0AAD6XV85_9AGAR</name>
<evidence type="ECO:0000313" key="5">
    <source>
        <dbReference type="EMBL" id="KAJ7098144.1"/>
    </source>
</evidence>
<evidence type="ECO:0000256" key="2">
    <source>
        <dbReference type="ARBA" id="ARBA00023008"/>
    </source>
</evidence>
<feature type="signal peptide" evidence="3">
    <location>
        <begin position="1"/>
        <end position="17"/>
    </location>
</feature>
<accession>A0AAD6XV85</accession>
<evidence type="ECO:0000256" key="1">
    <source>
        <dbReference type="ARBA" id="ARBA00022723"/>
    </source>
</evidence>
<dbReference type="SUPFAM" id="SSF49503">
    <property type="entry name" value="Cupredoxins"/>
    <property type="match status" value="1"/>
</dbReference>
<evidence type="ECO:0000313" key="6">
    <source>
        <dbReference type="Proteomes" id="UP001222325"/>
    </source>
</evidence>
<dbReference type="InterPro" id="IPR008972">
    <property type="entry name" value="Cupredoxin"/>
</dbReference>
<feature type="chain" id="PRO_5042185874" evidence="3">
    <location>
        <begin position="18"/>
        <end position="233"/>
    </location>
</feature>
<dbReference type="InterPro" id="IPR000923">
    <property type="entry name" value="BlueCu_1"/>
</dbReference>
<sequence length="233" mass="23177">MLLNVGVALLFSSLAAAQYGYGAPSPPQTTTAAPAAAPVPSAPANTAGHMNINVAPGSFTFSPANISAPNGTAVTFWFPNTGINHSVTQSSFQNPCTPLAATANNPAGFDSGLTNSVQFTIVITDDTKPIWFHCKQVTHCGMGMVGSINANESSANSFSAFQAAAMKIGLSEPTETDNGPVTGGFNAIASAKPANTGAGASATPSKSPNSGMRVGFSIGAVLLGAAAVLGGMA</sequence>
<dbReference type="GO" id="GO:0005507">
    <property type="term" value="F:copper ion binding"/>
    <property type="evidence" value="ECO:0007669"/>
    <property type="project" value="InterPro"/>
</dbReference>
<dbReference type="EMBL" id="JARJCN010000009">
    <property type="protein sequence ID" value="KAJ7098144.1"/>
    <property type="molecule type" value="Genomic_DNA"/>
</dbReference>
<protein>
    <submittedName>
        <fullName evidence="5">Cupredoxin</fullName>
    </submittedName>
</protein>
<gene>
    <name evidence="5" type="ORF">B0H15DRAFT_646197</name>
</gene>
<keyword evidence="3" id="KW-0732">Signal</keyword>
<evidence type="ECO:0000256" key="3">
    <source>
        <dbReference type="SAM" id="SignalP"/>
    </source>
</evidence>
<keyword evidence="2" id="KW-0186">Copper</keyword>
<dbReference type="GO" id="GO:0009055">
    <property type="term" value="F:electron transfer activity"/>
    <property type="evidence" value="ECO:0007669"/>
    <property type="project" value="InterPro"/>
</dbReference>
<organism evidence="5 6">
    <name type="scientific">Mycena belliarum</name>
    <dbReference type="NCBI Taxonomy" id="1033014"/>
    <lineage>
        <taxon>Eukaryota</taxon>
        <taxon>Fungi</taxon>
        <taxon>Dikarya</taxon>
        <taxon>Basidiomycota</taxon>
        <taxon>Agaricomycotina</taxon>
        <taxon>Agaricomycetes</taxon>
        <taxon>Agaricomycetidae</taxon>
        <taxon>Agaricales</taxon>
        <taxon>Marasmiineae</taxon>
        <taxon>Mycenaceae</taxon>
        <taxon>Mycena</taxon>
    </lineage>
</organism>
<feature type="domain" description="Blue (type 1) copper" evidence="4">
    <location>
        <begin position="49"/>
        <end position="149"/>
    </location>
</feature>
<dbReference type="Pfam" id="PF00127">
    <property type="entry name" value="Copper-bind"/>
    <property type="match status" value="1"/>
</dbReference>
<dbReference type="Gene3D" id="2.60.40.420">
    <property type="entry name" value="Cupredoxins - blue copper proteins"/>
    <property type="match status" value="1"/>
</dbReference>
<dbReference type="CDD" id="cd00920">
    <property type="entry name" value="Cupredoxin"/>
    <property type="match status" value="1"/>
</dbReference>
<dbReference type="PANTHER" id="PTHR34883">
    <property type="entry name" value="SERINE-RICH PROTEIN, PUTATIVE-RELATED-RELATED"/>
    <property type="match status" value="1"/>
</dbReference>
<keyword evidence="1" id="KW-0479">Metal-binding</keyword>
<dbReference type="Proteomes" id="UP001222325">
    <property type="component" value="Unassembled WGS sequence"/>
</dbReference>
<keyword evidence="6" id="KW-1185">Reference proteome</keyword>
<dbReference type="AlphaFoldDB" id="A0AAD6XV85"/>
<dbReference type="PANTHER" id="PTHR34883:SF15">
    <property type="entry name" value="EXTRACELLULAR SERINE-RICH PROTEIN"/>
    <property type="match status" value="1"/>
</dbReference>